<dbReference type="Pfam" id="PF08378">
    <property type="entry name" value="NERD"/>
    <property type="match status" value="1"/>
</dbReference>
<dbReference type="RefSeq" id="WP_015891252.1">
    <property type="nucleotide sequence ID" value="NC_012491.1"/>
</dbReference>
<dbReference type="EMBL" id="AP008955">
    <property type="protein sequence ID" value="BAH43934.1"/>
    <property type="molecule type" value="Genomic_DNA"/>
</dbReference>
<reference evidence="2 3" key="1">
    <citation type="submission" date="2005-03" db="EMBL/GenBank/DDBJ databases">
        <title>Brevibacillus brevis strain 47, complete genome.</title>
        <authorList>
            <person name="Hosoyama A."/>
            <person name="Yamada R."/>
            <person name="Hongo Y."/>
            <person name="Terui Y."/>
            <person name="Ankai A."/>
            <person name="Masuyama W."/>
            <person name="Sekiguchi M."/>
            <person name="Takeda T."/>
            <person name="Asano K."/>
            <person name="Ohji S."/>
            <person name="Ichikawa N."/>
            <person name="Narita S."/>
            <person name="Aoki N."/>
            <person name="Miura H."/>
            <person name="Matsushita S."/>
            <person name="Sekigawa T."/>
            <person name="Yamagata H."/>
            <person name="Yoshikawa H."/>
            <person name="Udaka S."/>
            <person name="Tanikawa S."/>
            <person name="Fujita N."/>
        </authorList>
    </citation>
    <scope>NUCLEOTIDE SEQUENCE [LARGE SCALE GENOMIC DNA]</scope>
    <source>
        <strain evidence="3">47 / JCM 6285 / NBRC 100599</strain>
    </source>
</reference>
<proteinExistence type="predicted"/>
<keyword evidence="3" id="KW-1185">Reference proteome</keyword>
<evidence type="ECO:0000313" key="3">
    <source>
        <dbReference type="Proteomes" id="UP000001877"/>
    </source>
</evidence>
<gene>
    <name evidence="2" type="ordered locus">BBR47_29570</name>
</gene>
<dbReference type="AlphaFoldDB" id="C0ZDS5"/>
<sequence length="752" mass="89271">MIIKEVLSYINDLPFEQLFNDQTIKTIKQQKKDLSQSDKRFLLKKLSEFRSFDVHFTFCVILAYSIWYPDEAIVEARKKGVFRYKAWGFKTNCAEFLLKKIKELYTLISYSDDTKQFINKKLMLSWMFDFYKKSEEDLIKYIKEHHRNRRRTRIGTAFVEESLFKELLAYADTMFYLNSRSYEYINKHKIEGYNHEEICDSISYIIYLYDATIGIKSNCHYIVSAQYVLSDEIEKIILMACKVNQLQEWEISIDYFNYNVKSIEKNLLIFDDTQLFEKSIRLGYVRRNMQEQLFYHENIKRSEEKYLSLSEVGDYIKEKLGEQLVKEVGSGPLSRYRFEFPEPLFDPFQNPDMFQGKFFREEVLSIAHNAREMIMNNKDASEKKITKNCTLNDVVLFQRFFSLMNLIASQILFNQKDSNKVIRSLIPHIQYEDLINILTVFMGDRVRAEELLQLFTYKKDLKLDLQYTPFVQASGGLFFSNSIVSKSNLLRNCIAYSYLAKNQLVNQDDRETLVQECIRIFSERHQEYRVFSNKKFSYCGQNGEVDILVISDQDVIIIECKSPLSPTSNFEMRASVEHINKAAKQLDHCNAAFMDKAFRKKYLKSLNISDLPRSIHTCIVFGNRLFNGYSVNGHPIRYVRELDMILNNGHIYSGAGTWRVWQSEEFKHEELISFLSPDHPLMISNFNSMEKVEQYMFIKGRKVCFETYVFNFVKAMEQYDMHFSTKNKNDTVREKIHSNYEKYKKFNNSRKR</sequence>
<dbReference type="InterPro" id="IPR011528">
    <property type="entry name" value="NERD"/>
</dbReference>
<name>C0ZDS5_BREBN</name>
<accession>C0ZDS5</accession>
<dbReference type="Proteomes" id="UP000001877">
    <property type="component" value="Chromosome"/>
</dbReference>
<dbReference type="HOGENOM" id="CLU_386290_0_0_9"/>
<protein>
    <recommendedName>
        <fullName evidence="1">NERD domain-containing protein</fullName>
    </recommendedName>
</protein>
<dbReference type="eggNOG" id="ENOG5031MTF">
    <property type="taxonomic scope" value="Bacteria"/>
</dbReference>
<organism evidence="2 3">
    <name type="scientific">Brevibacillus brevis (strain 47 / JCM 6285 / NBRC 100599)</name>
    <dbReference type="NCBI Taxonomy" id="358681"/>
    <lineage>
        <taxon>Bacteria</taxon>
        <taxon>Bacillati</taxon>
        <taxon>Bacillota</taxon>
        <taxon>Bacilli</taxon>
        <taxon>Bacillales</taxon>
        <taxon>Paenibacillaceae</taxon>
        <taxon>Brevibacillus</taxon>
    </lineage>
</organism>
<evidence type="ECO:0000313" key="2">
    <source>
        <dbReference type="EMBL" id="BAH43934.1"/>
    </source>
</evidence>
<feature type="domain" description="NERD" evidence="1">
    <location>
        <begin position="523"/>
        <end position="562"/>
    </location>
</feature>
<dbReference type="KEGG" id="bbe:BBR47_29570"/>
<evidence type="ECO:0000259" key="1">
    <source>
        <dbReference type="Pfam" id="PF08378"/>
    </source>
</evidence>